<sequence>MMHGDISESNILLTGGQRPDRGLLIDLEMAFEYGKAEPTLDLPRGHRAFMGKEVLTSIPVFDPLLVQRDSGNAGPERGHYGFSDDDLEQENSQVYREVEDMSLRRQPIHELEGFFWVLCWICLTREAPGIYRQSSQKVALIFDSNLDTMGNIKGRIMIDASTMEEYVLSNLAPYFFPLKATLEDLRRILCQGYWNRAILGYEHPLAVEGLKEKFLAVLEAREASVDRLQSPGDNREIQRRTYDRWYDPIDYAASWTNAR</sequence>
<proteinExistence type="predicted"/>
<dbReference type="EMBL" id="ML213517">
    <property type="protein sequence ID" value="TFK49031.1"/>
    <property type="molecule type" value="Genomic_DNA"/>
</dbReference>
<evidence type="ECO:0000259" key="1">
    <source>
        <dbReference type="Pfam" id="PF17667"/>
    </source>
</evidence>
<keyword evidence="3" id="KW-1185">Reference proteome</keyword>
<dbReference type="Proteomes" id="UP000305948">
    <property type="component" value="Unassembled WGS sequence"/>
</dbReference>
<organism evidence="2 3">
    <name type="scientific">Heliocybe sulcata</name>
    <dbReference type="NCBI Taxonomy" id="5364"/>
    <lineage>
        <taxon>Eukaryota</taxon>
        <taxon>Fungi</taxon>
        <taxon>Dikarya</taxon>
        <taxon>Basidiomycota</taxon>
        <taxon>Agaricomycotina</taxon>
        <taxon>Agaricomycetes</taxon>
        <taxon>Gloeophyllales</taxon>
        <taxon>Gloeophyllaceae</taxon>
        <taxon>Heliocybe</taxon>
    </lineage>
</organism>
<dbReference type="Pfam" id="PF17667">
    <property type="entry name" value="Pkinase_fungal"/>
    <property type="match status" value="1"/>
</dbReference>
<gene>
    <name evidence="2" type="ORF">OE88DRAFT_1809909</name>
</gene>
<name>A0A5C3N5I2_9AGAM</name>
<reference evidence="2 3" key="1">
    <citation type="journal article" date="2019" name="Nat. Ecol. Evol.">
        <title>Megaphylogeny resolves global patterns of mushroom evolution.</title>
        <authorList>
            <person name="Varga T."/>
            <person name="Krizsan K."/>
            <person name="Foldi C."/>
            <person name="Dima B."/>
            <person name="Sanchez-Garcia M."/>
            <person name="Sanchez-Ramirez S."/>
            <person name="Szollosi G.J."/>
            <person name="Szarkandi J.G."/>
            <person name="Papp V."/>
            <person name="Albert L."/>
            <person name="Andreopoulos W."/>
            <person name="Angelini C."/>
            <person name="Antonin V."/>
            <person name="Barry K.W."/>
            <person name="Bougher N.L."/>
            <person name="Buchanan P."/>
            <person name="Buyck B."/>
            <person name="Bense V."/>
            <person name="Catcheside P."/>
            <person name="Chovatia M."/>
            <person name="Cooper J."/>
            <person name="Damon W."/>
            <person name="Desjardin D."/>
            <person name="Finy P."/>
            <person name="Geml J."/>
            <person name="Haridas S."/>
            <person name="Hughes K."/>
            <person name="Justo A."/>
            <person name="Karasinski D."/>
            <person name="Kautmanova I."/>
            <person name="Kiss B."/>
            <person name="Kocsube S."/>
            <person name="Kotiranta H."/>
            <person name="LaButti K.M."/>
            <person name="Lechner B.E."/>
            <person name="Liimatainen K."/>
            <person name="Lipzen A."/>
            <person name="Lukacs Z."/>
            <person name="Mihaltcheva S."/>
            <person name="Morgado L.N."/>
            <person name="Niskanen T."/>
            <person name="Noordeloos M.E."/>
            <person name="Ohm R.A."/>
            <person name="Ortiz-Santana B."/>
            <person name="Ovrebo C."/>
            <person name="Racz N."/>
            <person name="Riley R."/>
            <person name="Savchenko A."/>
            <person name="Shiryaev A."/>
            <person name="Soop K."/>
            <person name="Spirin V."/>
            <person name="Szebenyi C."/>
            <person name="Tomsovsky M."/>
            <person name="Tulloss R.E."/>
            <person name="Uehling J."/>
            <person name="Grigoriev I.V."/>
            <person name="Vagvolgyi C."/>
            <person name="Papp T."/>
            <person name="Martin F.M."/>
            <person name="Miettinen O."/>
            <person name="Hibbett D.S."/>
            <person name="Nagy L.G."/>
        </authorList>
    </citation>
    <scope>NUCLEOTIDE SEQUENCE [LARGE SCALE GENOMIC DNA]</scope>
    <source>
        <strain evidence="2 3">OMC1185</strain>
    </source>
</reference>
<evidence type="ECO:0000313" key="2">
    <source>
        <dbReference type="EMBL" id="TFK49031.1"/>
    </source>
</evidence>
<dbReference type="InterPro" id="IPR040976">
    <property type="entry name" value="Pkinase_fungal"/>
</dbReference>
<dbReference type="OrthoDB" id="3268633at2759"/>
<dbReference type="AlphaFoldDB" id="A0A5C3N5I2"/>
<accession>A0A5C3N5I2</accession>
<feature type="domain" description="Fungal-type protein kinase" evidence="1">
    <location>
        <begin position="2"/>
        <end position="122"/>
    </location>
</feature>
<evidence type="ECO:0000313" key="3">
    <source>
        <dbReference type="Proteomes" id="UP000305948"/>
    </source>
</evidence>
<protein>
    <recommendedName>
        <fullName evidence="1">Fungal-type protein kinase domain-containing protein</fullName>
    </recommendedName>
</protein>